<proteinExistence type="predicted"/>
<evidence type="ECO:0000313" key="2">
    <source>
        <dbReference type="Proteomes" id="UP001596383"/>
    </source>
</evidence>
<name>A0ABD5SKI9_9EURY</name>
<evidence type="ECO:0000313" key="1">
    <source>
        <dbReference type="EMBL" id="MFC6764127.1"/>
    </source>
</evidence>
<accession>A0ABD5SKI9</accession>
<dbReference type="Proteomes" id="UP001596383">
    <property type="component" value="Unassembled WGS sequence"/>
</dbReference>
<sequence length="62" mass="6668">MSDESGSLEESIVDKFLDNLESSDEISEQVSAVISGASEEDDFGGRDQVAKQVLEAVSEDED</sequence>
<protein>
    <submittedName>
        <fullName evidence="1">Uncharacterized protein</fullName>
    </submittedName>
</protein>
<keyword evidence="2" id="KW-1185">Reference proteome</keyword>
<comment type="caution">
    <text evidence="1">The sequence shown here is derived from an EMBL/GenBank/DDBJ whole genome shotgun (WGS) entry which is preliminary data.</text>
</comment>
<gene>
    <name evidence="1" type="ORF">ACFQE6_03405</name>
</gene>
<dbReference type="EMBL" id="JBHSWV010000054">
    <property type="protein sequence ID" value="MFC6764127.1"/>
    <property type="molecule type" value="Genomic_DNA"/>
</dbReference>
<organism evidence="1 2">
    <name type="scientific">Natrinema soli</name>
    <dbReference type="NCBI Taxonomy" id="1930624"/>
    <lineage>
        <taxon>Archaea</taxon>
        <taxon>Methanobacteriati</taxon>
        <taxon>Methanobacteriota</taxon>
        <taxon>Stenosarchaea group</taxon>
        <taxon>Halobacteria</taxon>
        <taxon>Halobacteriales</taxon>
        <taxon>Natrialbaceae</taxon>
        <taxon>Natrinema</taxon>
    </lineage>
</organism>
<reference evidence="1 2" key="1">
    <citation type="journal article" date="2019" name="Int. J. Syst. Evol. Microbiol.">
        <title>The Global Catalogue of Microorganisms (GCM) 10K type strain sequencing project: providing services to taxonomists for standard genome sequencing and annotation.</title>
        <authorList>
            <consortium name="The Broad Institute Genomics Platform"/>
            <consortium name="The Broad Institute Genome Sequencing Center for Infectious Disease"/>
            <person name="Wu L."/>
            <person name="Ma J."/>
        </authorList>
    </citation>
    <scope>NUCLEOTIDE SEQUENCE [LARGE SCALE GENOMIC DNA]</scope>
    <source>
        <strain evidence="1 2">LMG 29247</strain>
    </source>
</reference>
<dbReference type="AlphaFoldDB" id="A0ABD5SKI9"/>
<dbReference type="RefSeq" id="WP_273737217.1">
    <property type="nucleotide sequence ID" value="NZ_JAQIVI010000054.1"/>
</dbReference>